<dbReference type="EMBL" id="LAZR01001533">
    <property type="protein sequence ID" value="KKN43124.1"/>
    <property type="molecule type" value="Genomic_DNA"/>
</dbReference>
<comment type="caution">
    <text evidence="1">The sequence shown here is derived from an EMBL/GenBank/DDBJ whole genome shotgun (WGS) entry which is preliminary data.</text>
</comment>
<gene>
    <name evidence="1" type="ORF">LCGC14_0706260</name>
</gene>
<reference evidence="1" key="1">
    <citation type="journal article" date="2015" name="Nature">
        <title>Complex archaea that bridge the gap between prokaryotes and eukaryotes.</title>
        <authorList>
            <person name="Spang A."/>
            <person name="Saw J.H."/>
            <person name="Jorgensen S.L."/>
            <person name="Zaremba-Niedzwiedzka K."/>
            <person name="Martijn J."/>
            <person name="Lind A.E."/>
            <person name="van Eijk R."/>
            <person name="Schleper C."/>
            <person name="Guy L."/>
            <person name="Ettema T.J."/>
        </authorList>
    </citation>
    <scope>NUCLEOTIDE SEQUENCE</scope>
</reference>
<protein>
    <submittedName>
        <fullName evidence="1">Uncharacterized protein</fullName>
    </submittedName>
</protein>
<sequence length="75" mass="8652">MIPESWIYRLNGKKYIIKASDKDQILKQLVGIGISKAKLFPEIDMVSQFIKNDYGLKTIEFTSTHNKPSPGPKWR</sequence>
<proteinExistence type="predicted"/>
<accession>A0A0F9QKX8</accession>
<dbReference type="AlphaFoldDB" id="A0A0F9QKX8"/>
<organism evidence="1">
    <name type="scientific">marine sediment metagenome</name>
    <dbReference type="NCBI Taxonomy" id="412755"/>
    <lineage>
        <taxon>unclassified sequences</taxon>
        <taxon>metagenomes</taxon>
        <taxon>ecological metagenomes</taxon>
    </lineage>
</organism>
<evidence type="ECO:0000313" key="1">
    <source>
        <dbReference type="EMBL" id="KKN43124.1"/>
    </source>
</evidence>
<name>A0A0F9QKX8_9ZZZZ</name>